<comment type="caution">
    <text evidence="3">The sequence shown here is derived from an EMBL/GenBank/DDBJ whole genome shotgun (WGS) entry which is preliminary data.</text>
</comment>
<dbReference type="PANTHER" id="PTHR18849">
    <property type="entry name" value="LEUCINE RICH REPEAT PROTEIN"/>
    <property type="match status" value="1"/>
</dbReference>
<dbReference type="RefSeq" id="WP_002762797.1">
    <property type="nucleotide sequence ID" value="NZ_AKWM02000037.1"/>
</dbReference>
<name>A0AA87MQH3_9LEPT</name>
<accession>A0AA87MQH3</accession>
<gene>
    <name evidence="3" type="ORF">LEP1GSC125_2290</name>
</gene>
<dbReference type="Pfam" id="PF12799">
    <property type="entry name" value="LRR_4"/>
    <property type="match status" value="1"/>
</dbReference>
<dbReference type="InterPro" id="IPR025875">
    <property type="entry name" value="Leu-rich_rpt_4"/>
</dbReference>
<evidence type="ECO:0000313" key="4">
    <source>
        <dbReference type="Proteomes" id="UP000001343"/>
    </source>
</evidence>
<protein>
    <submittedName>
        <fullName evidence="3">Leucine rich repeat protein</fullName>
    </submittedName>
</protein>
<dbReference type="InterPro" id="IPR032675">
    <property type="entry name" value="LRR_dom_sf"/>
</dbReference>
<evidence type="ECO:0000313" key="3">
    <source>
        <dbReference type="EMBL" id="EKS00418.1"/>
    </source>
</evidence>
<dbReference type="Proteomes" id="UP000001343">
    <property type="component" value="Unassembled WGS sequence"/>
</dbReference>
<dbReference type="AlphaFoldDB" id="A0AA87MQH3"/>
<proteinExistence type="predicted"/>
<reference evidence="3 4" key="1">
    <citation type="journal article" date="2014" name="Int. J. Syst. Evol. Microbiol.">
        <title>Leptospira mayottensis sp. nov., a pathogenic species of the genus Leptospira isolated from humans.</title>
        <authorList>
            <person name="Bourhy P."/>
            <person name="Collet L."/>
            <person name="Brisse S."/>
            <person name="Picardeau M."/>
        </authorList>
    </citation>
    <scope>NUCLEOTIDE SEQUENCE [LARGE SCALE GENOMIC DNA]</scope>
    <source>
        <strain evidence="3 4">200901122</strain>
    </source>
</reference>
<dbReference type="EMBL" id="AKWM02000037">
    <property type="protein sequence ID" value="EKS00418.1"/>
    <property type="molecule type" value="Genomic_DNA"/>
</dbReference>
<dbReference type="Gene3D" id="3.80.10.10">
    <property type="entry name" value="Ribonuclease Inhibitor"/>
    <property type="match status" value="1"/>
</dbReference>
<sequence length="89" mass="10122">MKVFSGSNNSIKDLTPLSQCKNLNELYIDKNKISDISPLSKIETLWLADNPIKDILLLVGLKKLKVPLKLLKENLAKFEKLRPDVKISF</sequence>
<evidence type="ECO:0000256" key="1">
    <source>
        <dbReference type="ARBA" id="ARBA00022614"/>
    </source>
</evidence>
<dbReference type="InterPro" id="IPR001611">
    <property type="entry name" value="Leu-rich_rpt"/>
</dbReference>
<dbReference type="PANTHER" id="PTHR18849:SF0">
    <property type="entry name" value="CILIA- AND FLAGELLA-ASSOCIATED PROTEIN 410-RELATED"/>
    <property type="match status" value="1"/>
</dbReference>
<dbReference type="PROSITE" id="PS51450">
    <property type="entry name" value="LRR"/>
    <property type="match status" value="1"/>
</dbReference>
<keyword evidence="1" id="KW-0433">Leucine-rich repeat</keyword>
<evidence type="ECO:0000256" key="2">
    <source>
        <dbReference type="ARBA" id="ARBA00022737"/>
    </source>
</evidence>
<organism evidence="3 4">
    <name type="scientific">Leptospira mayottensis 200901122</name>
    <dbReference type="NCBI Taxonomy" id="1193010"/>
    <lineage>
        <taxon>Bacteria</taxon>
        <taxon>Pseudomonadati</taxon>
        <taxon>Spirochaetota</taxon>
        <taxon>Spirochaetia</taxon>
        <taxon>Leptospirales</taxon>
        <taxon>Leptospiraceae</taxon>
        <taxon>Leptospira</taxon>
    </lineage>
</organism>
<keyword evidence="2" id="KW-0677">Repeat</keyword>
<dbReference type="SUPFAM" id="SSF52058">
    <property type="entry name" value="L domain-like"/>
    <property type="match status" value="1"/>
</dbReference>